<evidence type="ECO:0000313" key="2">
    <source>
        <dbReference type="Proteomes" id="UP000266723"/>
    </source>
</evidence>
<comment type="caution">
    <text evidence="1">The sequence shown here is derived from an EMBL/GenBank/DDBJ whole genome shotgun (WGS) entry which is preliminary data.</text>
</comment>
<evidence type="ECO:0000313" key="1">
    <source>
        <dbReference type="EMBL" id="KAF3497453.1"/>
    </source>
</evidence>
<keyword evidence="2" id="KW-1185">Reference proteome</keyword>
<dbReference type="EMBL" id="QGKV02002055">
    <property type="protein sequence ID" value="KAF3497453.1"/>
    <property type="molecule type" value="Genomic_DNA"/>
</dbReference>
<organism evidence="1 2">
    <name type="scientific">Brassica cretica</name>
    <name type="common">Mustard</name>
    <dbReference type="NCBI Taxonomy" id="69181"/>
    <lineage>
        <taxon>Eukaryota</taxon>
        <taxon>Viridiplantae</taxon>
        <taxon>Streptophyta</taxon>
        <taxon>Embryophyta</taxon>
        <taxon>Tracheophyta</taxon>
        <taxon>Spermatophyta</taxon>
        <taxon>Magnoliopsida</taxon>
        <taxon>eudicotyledons</taxon>
        <taxon>Gunneridae</taxon>
        <taxon>Pentapetalae</taxon>
        <taxon>rosids</taxon>
        <taxon>malvids</taxon>
        <taxon>Brassicales</taxon>
        <taxon>Brassicaceae</taxon>
        <taxon>Brassiceae</taxon>
        <taxon>Brassica</taxon>
    </lineage>
</organism>
<reference evidence="1 2" key="1">
    <citation type="journal article" date="2020" name="BMC Genomics">
        <title>Intraspecific diversification of the crop wild relative Brassica cretica Lam. using demographic model selection.</title>
        <authorList>
            <person name="Kioukis A."/>
            <person name="Michalopoulou V.A."/>
            <person name="Briers L."/>
            <person name="Pirintsos S."/>
            <person name="Studholme D.J."/>
            <person name="Pavlidis P."/>
            <person name="Sarris P.F."/>
        </authorList>
    </citation>
    <scope>NUCLEOTIDE SEQUENCE [LARGE SCALE GENOMIC DNA]</scope>
    <source>
        <strain evidence="2">cv. PFS-1207/04</strain>
    </source>
</reference>
<proteinExistence type="predicted"/>
<feature type="non-terminal residue" evidence="1">
    <location>
        <position position="1"/>
    </location>
</feature>
<protein>
    <submittedName>
        <fullName evidence="1">Uncharacterized protein</fullName>
    </submittedName>
</protein>
<sequence>VSAVENMQQPLLGCCLRPTLDLLPASLLGGVERDQVSIPPCSSGYLRLRDQQWHVHAHSYLCRSDATGRSFSRKELLFTFGLMKILFNIFRLLAGNIAWNGKCSGDNQGRSQENFIMDAQTLNKY</sequence>
<dbReference type="Proteomes" id="UP000266723">
    <property type="component" value="Unassembled WGS sequence"/>
</dbReference>
<gene>
    <name evidence="1" type="ORF">DY000_02057781</name>
</gene>
<name>A0ABQ7AIJ8_BRACR</name>
<accession>A0ABQ7AIJ8</accession>